<evidence type="ECO:0000313" key="2">
    <source>
        <dbReference type="Proteomes" id="UP000518752"/>
    </source>
</evidence>
<accession>A0A8H5HA76</accession>
<protein>
    <submittedName>
        <fullName evidence="1">Uncharacterized protein</fullName>
    </submittedName>
</protein>
<dbReference type="EMBL" id="JAACJN010000068">
    <property type="protein sequence ID" value="KAF5379603.1"/>
    <property type="molecule type" value="Genomic_DNA"/>
</dbReference>
<gene>
    <name evidence="1" type="ORF">D9757_009212</name>
</gene>
<organism evidence="1 2">
    <name type="scientific">Collybiopsis confluens</name>
    <dbReference type="NCBI Taxonomy" id="2823264"/>
    <lineage>
        <taxon>Eukaryota</taxon>
        <taxon>Fungi</taxon>
        <taxon>Dikarya</taxon>
        <taxon>Basidiomycota</taxon>
        <taxon>Agaricomycotina</taxon>
        <taxon>Agaricomycetes</taxon>
        <taxon>Agaricomycetidae</taxon>
        <taxon>Agaricales</taxon>
        <taxon>Marasmiineae</taxon>
        <taxon>Omphalotaceae</taxon>
        <taxon>Collybiopsis</taxon>
    </lineage>
</organism>
<name>A0A8H5HA76_9AGAR</name>
<sequence>MFHHHHLSFPISNSLARNGNILSSDFSMTSDIRASSPTRYVPESLEQHPRLSYLTWHMLSLTPILKQEHFKLWNMPYNVFEAFVVIRSGRRRGLRPSTFSGLTV</sequence>
<evidence type="ECO:0000313" key="1">
    <source>
        <dbReference type="EMBL" id="KAF5379603.1"/>
    </source>
</evidence>
<keyword evidence="2" id="KW-1185">Reference proteome</keyword>
<dbReference type="Proteomes" id="UP000518752">
    <property type="component" value="Unassembled WGS sequence"/>
</dbReference>
<reference evidence="1 2" key="1">
    <citation type="journal article" date="2020" name="ISME J.">
        <title>Uncovering the hidden diversity of litter-decomposition mechanisms in mushroom-forming fungi.</title>
        <authorList>
            <person name="Floudas D."/>
            <person name="Bentzer J."/>
            <person name="Ahren D."/>
            <person name="Johansson T."/>
            <person name="Persson P."/>
            <person name="Tunlid A."/>
        </authorList>
    </citation>
    <scope>NUCLEOTIDE SEQUENCE [LARGE SCALE GENOMIC DNA]</scope>
    <source>
        <strain evidence="1 2">CBS 406.79</strain>
    </source>
</reference>
<proteinExistence type="predicted"/>
<dbReference type="AlphaFoldDB" id="A0A8H5HA76"/>
<comment type="caution">
    <text evidence="1">The sequence shown here is derived from an EMBL/GenBank/DDBJ whole genome shotgun (WGS) entry which is preliminary data.</text>
</comment>